<protein>
    <recommendedName>
        <fullName evidence="4">Scaffolding protein</fullName>
    </recommendedName>
</protein>
<gene>
    <name evidence="3" type="ORF">UFOVP166_13</name>
</gene>
<name>A0A6J7WGP6_9CAUD</name>
<keyword evidence="1" id="KW-0175">Coiled coil</keyword>
<evidence type="ECO:0000256" key="2">
    <source>
        <dbReference type="SAM" id="MobiDB-lite"/>
    </source>
</evidence>
<sequence>MSEGTEDIEDLKTAVEALSAKNRELLGELKAAKAKAKGVEIDPVEHEQLRTQVEDLTGKLTKAEKAAAKQFEDLTKVVSTKDAALQSYLIDNGLSDAMLKAGVRPEMMPAVKAMLKSQATIKDEGGNIAAFMGDQPLTDAVSAWAASDEGKHFVSAPANTGGGAAGGNGNGNGGNTNKGNFGGSKAERGAAIKSMFPELPTA</sequence>
<evidence type="ECO:0000313" key="3">
    <source>
        <dbReference type="EMBL" id="CAB5187168.1"/>
    </source>
</evidence>
<feature type="compositionally biased region" description="Gly residues" evidence="2">
    <location>
        <begin position="161"/>
        <end position="182"/>
    </location>
</feature>
<dbReference type="EMBL" id="LR798213">
    <property type="protein sequence ID" value="CAB5187168.1"/>
    <property type="molecule type" value="Genomic_DNA"/>
</dbReference>
<evidence type="ECO:0008006" key="4">
    <source>
        <dbReference type="Google" id="ProtNLM"/>
    </source>
</evidence>
<evidence type="ECO:0000256" key="1">
    <source>
        <dbReference type="SAM" id="Coils"/>
    </source>
</evidence>
<feature type="region of interest" description="Disordered" evidence="2">
    <location>
        <begin position="161"/>
        <end position="202"/>
    </location>
</feature>
<organism evidence="3">
    <name type="scientific">uncultured Caudovirales phage</name>
    <dbReference type="NCBI Taxonomy" id="2100421"/>
    <lineage>
        <taxon>Viruses</taxon>
        <taxon>Duplodnaviria</taxon>
        <taxon>Heunggongvirae</taxon>
        <taxon>Uroviricota</taxon>
        <taxon>Caudoviricetes</taxon>
        <taxon>Peduoviridae</taxon>
        <taxon>Maltschvirus</taxon>
        <taxon>Maltschvirus maltsch</taxon>
    </lineage>
</organism>
<proteinExistence type="predicted"/>
<feature type="coiled-coil region" evidence="1">
    <location>
        <begin position="1"/>
        <end position="66"/>
    </location>
</feature>
<accession>A0A6J7WGP6</accession>
<reference evidence="3" key="1">
    <citation type="submission" date="2020-05" db="EMBL/GenBank/DDBJ databases">
        <authorList>
            <person name="Chiriac C."/>
            <person name="Salcher M."/>
            <person name="Ghai R."/>
            <person name="Kavagutti S V."/>
        </authorList>
    </citation>
    <scope>NUCLEOTIDE SEQUENCE</scope>
</reference>